<dbReference type="SMART" id="SM00044">
    <property type="entry name" value="CYCc"/>
    <property type="match status" value="1"/>
</dbReference>
<feature type="transmembrane region" description="Helical" evidence="1">
    <location>
        <begin position="28"/>
        <end position="50"/>
    </location>
</feature>
<dbReference type="SUPFAM" id="SSF55073">
    <property type="entry name" value="Nucleotide cyclase"/>
    <property type="match status" value="1"/>
</dbReference>
<reference evidence="3" key="1">
    <citation type="submission" date="2016-07" db="EMBL/GenBank/DDBJ databases">
        <title>Microvirga ossetica sp. nov. a new species of rhizobia isolated from root nodules of the legume species Vicia alpestris Steven originated from North Ossetia region in the Caucasus.</title>
        <authorList>
            <person name="Safronova V.I."/>
            <person name="Kuznetsova I.G."/>
            <person name="Sazanova A.L."/>
            <person name="Belimov A."/>
            <person name="Andronov E."/>
            <person name="Osledkin Y.S."/>
            <person name="Onishchuk O.P."/>
            <person name="Kurchak O.N."/>
            <person name="Shaposhnikov A.I."/>
            <person name="Willems A."/>
            <person name="Tikhonovich I.A."/>
        </authorList>
    </citation>
    <scope>NUCLEOTIDE SEQUENCE [LARGE SCALE GENOMIC DNA]</scope>
    <source>
        <strain evidence="3">V5/3M</strain>
        <plasmid evidence="3">unnamed3</plasmid>
    </source>
</reference>
<evidence type="ECO:0000256" key="1">
    <source>
        <dbReference type="SAM" id="Phobius"/>
    </source>
</evidence>
<dbReference type="AlphaFoldDB" id="A0A1B2EV85"/>
<keyword evidence="1" id="KW-0812">Transmembrane</keyword>
<evidence type="ECO:0000313" key="3">
    <source>
        <dbReference type="EMBL" id="ANY83883.1"/>
    </source>
</evidence>
<dbReference type="GO" id="GO:0004016">
    <property type="term" value="F:adenylate cyclase activity"/>
    <property type="evidence" value="ECO:0007669"/>
    <property type="project" value="UniProtKB-ARBA"/>
</dbReference>
<dbReference type="GO" id="GO:0035556">
    <property type="term" value="P:intracellular signal transduction"/>
    <property type="evidence" value="ECO:0007669"/>
    <property type="project" value="InterPro"/>
</dbReference>
<dbReference type="InterPro" id="IPR001054">
    <property type="entry name" value="A/G_cyclase"/>
</dbReference>
<proteinExistence type="predicted"/>
<dbReference type="Gene3D" id="3.30.70.1230">
    <property type="entry name" value="Nucleotide cyclase"/>
    <property type="match status" value="1"/>
</dbReference>
<dbReference type="InterPro" id="IPR050697">
    <property type="entry name" value="Adenylyl/Guanylyl_Cyclase_3/4"/>
</dbReference>
<dbReference type="InterPro" id="IPR029787">
    <property type="entry name" value="Nucleotide_cyclase"/>
</dbReference>
<keyword evidence="1" id="KW-1133">Transmembrane helix</keyword>
<feature type="transmembrane region" description="Helical" evidence="1">
    <location>
        <begin position="146"/>
        <end position="169"/>
    </location>
</feature>
<protein>
    <submittedName>
        <fullName evidence="3">Adenylate cyclase</fullName>
    </submittedName>
</protein>
<accession>A0A1B2EV85</accession>
<dbReference type="EMBL" id="CP016618">
    <property type="protein sequence ID" value="ANY83883.1"/>
    <property type="molecule type" value="Genomic_DNA"/>
</dbReference>
<dbReference type="PANTHER" id="PTHR43081:SF1">
    <property type="entry name" value="ADENYLATE CYCLASE, TERMINAL-DIFFERENTIATION SPECIFIC"/>
    <property type="match status" value="1"/>
</dbReference>
<feature type="domain" description="Guanylate cyclase" evidence="2">
    <location>
        <begin position="259"/>
        <end position="389"/>
    </location>
</feature>
<keyword evidence="3" id="KW-0614">Plasmid</keyword>
<sequence length="450" mass="47815">MPEDKIGPPAIRILLNEAEMEAERMTGWVRVVLALALAVSLLGSGGIASIAGYGEFWARLGFGALAVAAFLALGVASLVLTRIGSYAPWMAFAFTAADVAIIMLAVAATLHDTGLGGNWIAIAPALWATPLILAVGALRYRPEIQLWVTGLLVAGLGLVVAASGASFVVSPPDATAFAANATAYDLLSLPANLVRASMLALAGVTTALVMLRARHLLHRAVKEAGERASIARFLPAEIAPLVEEGNLEAWRRGRRQEVTVLFVDLRGSTGLAENMDPARLSVFISSFRRRVMEAAGSYGGVVDKFIGDGALLIFGVPEPKPDDARRAIQCAREIIRLVDRWNAKRRFVPTVRIGIGIHTGEAFCGVLGAHERLEFTVLGDVVNVAARIEQATKRFGAPLVASEATVIRAGDPRQWQEVGREAPRGRSGAVVMLVPSDQATPERQDLEKGG</sequence>
<dbReference type="KEGG" id="moc:BB934_34135"/>
<feature type="transmembrane region" description="Helical" evidence="1">
    <location>
        <begin position="189"/>
        <end position="211"/>
    </location>
</feature>
<geneLocation type="plasmid" evidence="3">
    <name>unnamed3</name>
</geneLocation>
<name>A0A1B2EV85_9HYPH</name>
<dbReference type="CDD" id="cd07302">
    <property type="entry name" value="CHD"/>
    <property type="match status" value="1"/>
</dbReference>
<keyword evidence="1" id="KW-0472">Membrane</keyword>
<dbReference type="Pfam" id="PF00211">
    <property type="entry name" value="Guanylate_cyc"/>
    <property type="match status" value="1"/>
</dbReference>
<dbReference type="GO" id="GO:0009190">
    <property type="term" value="P:cyclic nucleotide biosynthetic process"/>
    <property type="evidence" value="ECO:0007669"/>
    <property type="project" value="InterPro"/>
</dbReference>
<feature type="transmembrane region" description="Helical" evidence="1">
    <location>
        <begin position="119"/>
        <end position="139"/>
    </location>
</feature>
<feature type="transmembrane region" description="Helical" evidence="1">
    <location>
        <begin position="87"/>
        <end position="107"/>
    </location>
</feature>
<organism evidence="3">
    <name type="scientific">Microvirga ossetica</name>
    <dbReference type="NCBI Taxonomy" id="1882682"/>
    <lineage>
        <taxon>Bacteria</taxon>
        <taxon>Pseudomonadati</taxon>
        <taxon>Pseudomonadota</taxon>
        <taxon>Alphaproteobacteria</taxon>
        <taxon>Hyphomicrobiales</taxon>
        <taxon>Methylobacteriaceae</taxon>
        <taxon>Microvirga</taxon>
    </lineage>
</organism>
<feature type="transmembrane region" description="Helical" evidence="1">
    <location>
        <begin position="56"/>
        <end position="80"/>
    </location>
</feature>
<gene>
    <name evidence="3" type="ORF">BB934_34135</name>
</gene>
<dbReference type="PROSITE" id="PS50125">
    <property type="entry name" value="GUANYLATE_CYCLASE_2"/>
    <property type="match status" value="1"/>
</dbReference>
<evidence type="ECO:0000259" key="2">
    <source>
        <dbReference type="PROSITE" id="PS50125"/>
    </source>
</evidence>
<dbReference type="PANTHER" id="PTHR43081">
    <property type="entry name" value="ADENYLATE CYCLASE, TERMINAL-DIFFERENTIATION SPECIFIC-RELATED"/>
    <property type="match status" value="1"/>
</dbReference>